<reference evidence="2 3" key="2">
    <citation type="submission" date="2018-11" db="EMBL/GenBank/DDBJ databases">
        <authorList>
            <consortium name="Pathogen Informatics"/>
        </authorList>
    </citation>
    <scope>NUCLEOTIDE SEQUENCE [LARGE SCALE GENOMIC DNA]</scope>
</reference>
<dbReference type="WBParaSite" id="OFLC_0001390201-mRNA-1">
    <property type="protein sequence ID" value="OFLC_0001390201-mRNA-1"/>
    <property type="gene ID" value="OFLC_0001390201"/>
</dbReference>
<evidence type="ECO:0000256" key="1">
    <source>
        <dbReference type="SAM" id="MobiDB-lite"/>
    </source>
</evidence>
<dbReference type="EMBL" id="UZAJ01040458">
    <property type="protein sequence ID" value="VDP14950.1"/>
    <property type="molecule type" value="Genomic_DNA"/>
</dbReference>
<feature type="region of interest" description="Disordered" evidence="1">
    <location>
        <begin position="1"/>
        <end position="20"/>
    </location>
</feature>
<evidence type="ECO:0000313" key="2">
    <source>
        <dbReference type="EMBL" id="VDP14950.1"/>
    </source>
</evidence>
<name>A0A183I2D9_9BILA</name>
<reference evidence="4" key="1">
    <citation type="submission" date="2016-06" db="UniProtKB">
        <authorList>
            <consortium name="WormBaseParasite"/>
        </authorList>
    </citation>
    <scope>IDENTIFICATION</scope>
</reference>
<evidence type="ECO:0000313" key="4">
    <source>
        <dbReference type="WBParaSite" id="OFLC_0001390201-mRNA-1"/>
    </source>
</evidence>
<protein>
    <submittedName>
        <fullName evidence="4">Late endosomal/lysosomal adaptor and MAPK and MTOR activator 1</fullName>
    </submittedName>
</protein>
<organism evidence="4">
    <name type="scientific">Onchocerca flexuosa</name>
    <dbReference type="NCBI Taxonomy" id="387005"/>
    <lineage>
        <taxon>Eukaryota</taxon>
        <taxon>Metazoa</taxon>
        <taxon>Ecdysozoa</taxon>
        <taxon>Nematoda</taxon>
        <taxon>Chromadorea</taxon>
        <taxon>Rhabditida</taxon>
        <taxon>Spirurina</taxon>
        <taxon>Spiruromorpha</taxon>
        <taxon>Filarioidea</taxon>
        <taxon>Onchocercidae</taxon>
        <taxon>Onchocerca</taxon>
    </lineage>
</organism>
<evidence type="ECO:0000313" key="3">
    <source>
        <dbReference type="Proteomes" id="UP000267606"/>
    </source>
</evidence>
<gene>
    <name evidence="2" type="ORF">OFLC_LOCUS13901</name>
</gene>
<dbReference type="AlphaFoldDB" id="A0A183I2D9"/>
<sequence length="106" mass="12412">MHDAHNRPCRNSSDEDRTLGEVIASQITEVEIFMERNRKDALMTFTKNNVTSYPLQLPLLNHMISTPLIHVQLYQADRAIRAMRRKVQNIRHHPSDDVHDTSHQEE</sequence>
<keyword evidence="3" id="KW-1185">Reference proteome</keyword>
<feature type="compositionally biased region" description="Basic and acidic residues" evidence="1">
    <location>
        <begin position="1"/>
        <end position="19"/>
    </location>
</feature>
<dbReference type="Proteomes" id="UP000267606">
    <property type="component" value="Unassembled WGS sequence"/>
</dbReference>
<proteinExistence type="predicted"/>
<accession>A0A183I2D9</accession>